<name>A0A6J5NPQ1_9CAUD</name>
<accession>A0A6J5NPQ1</accession>
<protein>
    <submittedName>
        <fullName evidence="1">Uncharacterized protein</fullName>
    </submittedName>
</protein>
<gene>
    <name evidence="1" type="ORF">UFOVP766_20</name>
</gene>
<evidence type="ECO:0000313" key="1">
    <source>
        <dbReference type="EMBL" id="CAB4160927.1"/>
    </source>
</evidence>
<organism evidence="1">
    <name type="scientific">uncultured Caudovirales phage</name>
    <dbReference type="NCBI Taxonomy" id="2100421"/>
    <lineage>
        <taxon>Viruses</taxon>
        <taxon>Duplodnaviria</taxon>
        <taxon>Heunggongvirae</taxon>
        <taxon>Uroviricota</taxon>
        <taxon>Caudoviricetes</taxon>
        <taxon>Peduoviridae</taxon>
        <taxon>Maltschvirus</taxon>
        <taxon>Maltschvirus maltsch</taxon>
    </lineage>
</organism>
<sequence>MIEFKGQTLRDIARAMYQTIERFDAEEEHNKDDLINPDAPVIVQFGDYGYEVFSVGGDPDLDNFVLMLKPQKVCEWKETGAFKLKGNK</sequence>
<dbReference type="EMBL" id="LR796699">
    <property type="protein sequence ID" value="CAB4160927.1"/>
    <property type="molecule type" value="Genomic_DNA"/>
</dbReference>
<reference evidence="1" key="1">
    <citation type="submission" date="2020-04" db="EMBL/GenBank/DDBJ databases">
        <authorList>
            <person name="Chiriac C."/>
            <person name="Salcher M."/>
            <person name="Ghai R."/>
            <person name="Kavagutti S V."/>
        </authorList>
    </citation>
    <scope>NUCLEOTIDE SEQUENCE</scope>
</reference>
<proteinExistence type="predicted"/>